<keyword evidence="6" id="KW-0175">Coiled coil</keyword>
<dbReference type="EMBL" id="MU004415">
    <property type="protein sequence ID" value="KAF2651857.1"/>
    <property type="molecule type" value="Genomic_DNA"/>
</dbReference>
<dbReference type="InterPro" id="IPR012501">
    <property type="entry name" value="Vps54_C"/>
</dbReference>
<dbReference type="PANTHER" id="PTHR12965">
    <property type="entry name" value="VACUOLAR PROTEIN SORTING 54"/>
    <property type="match status" value="1"/>
</dbReference>
<comment type="similarity">
    <text evidence="2">Belongs to the VPS54 family.</text>
</comment>
<feature type="region of interest" description="Disordered" evidence="7">
    <location>
        <begin position="1"/>
        <end position="58"/>
    </location>
</feature>
<evidence type="ECO:0000313" key="9">
    <source>
        <dbReference type="EMBL" id="KAF2651857.1"/>
    </source>
</evidence>
<feature type="compositionally biased region" description="Polar residues" evidence="7">
    <location>
        <begin position="252"/>
        <end position="268"/>
    </location>
</feature>
<dbReference type="GO" id="GO:0006896">
    <property type="term" value="P:Golgi to vacuole transport"/>
    <property type="evidence" value="ECO:0007669"/>
    <property type="project" value="TreeGrafter"/>
</dbReference>
<feature type="compositionally biased region" description="Polar residues" evidence="7">
    <location>
        <begin position="35"/>
        <end position="56"/>
    </location>
</feature>
<evidence type="ECO:0000256" key="4">
    <source>
        <dbReference type="ARBA" id="ARBA00022927"/>
    </source>
</evidence>
<dbReference type="OrthoDB" id="10259024at2759"/>
<sequence>MASPSPRRSTESLEFLHSPPTQQNQFPFPQHEWTQRPSSTGGRYQPRRGSTASSIHSVGGALDSSFKASMGAVREQNHNAISTLLQPPIVRTGMLPHTAASVTSSHKPPSTKDIPPVTLTNIPHVEPSAFNPYLSQIGNLYEAFRRAKAESEGDATSILRRDSAKKEDVVLEALERNLQAGSPSTPKLAASPSAAPKPKRRISGSKRALPTATPLSTIPHVYFDENFHLENPRTFDIVSERSEVVRPVPTKSGDNVTSANGSLESPQQPGRKALATNAILQEKLSWYMDTVEVHLISSISTASTSFFAALGSLRELQSEASESVTRIKALRADLARLDSQMAIGGLKVVEMKRRRENLRKLTDATDQLHGVIVGLSHCDEVVDKGDLDTAMMRLDTVERLINGTLDTTDSTTSPWIPFSLPYNIIDLRNLRALAGVSEGMLQLRSRIGKGFEARFLETLLGDLRQHVKNVPKQDTLCRWVHTSQRSRGDHARMKSILPSYLNTSQEFRHNLRANLVGLSGSNFTAQASATFRDAIVREMKVLIRHHLPSSTDDDAESMTSVSTRSSRAYSQQDKNSILARNLRAMDPADAEDFFINIFTDIGEALRRLSIQVKVLLDVTSNVSTPPPSGGMRSPMRSPNLASIDSYLGSGSRIPDTNALQEELMQALDMSSLLGQAVDAAQTQITKLLKVRSEATASLPLDRFLRYFNLCRLFADECEAVSGRSGTALKGVVNNHINDFVSKFGDIEKQQLTQSMDADRWEPKDFDDADSIVLGRILKGMTSDPSEWSQAGAILNEINGTVNGASDKGANGTNGTTSEKLKNPASAFVDEEKYIVSNSSATVLRGIDRFETLLAAIPSMTTEISAVLCDYLKLFNSRLCQLILGAGAMHSAGLKAINTKNLAVASQTLSFIIAIFPYIRECARRHSSGGKPPSAEFDNVKRLLQDQQVSIHDKLIDIMSNRATIHVRNLKKIDWDADTAREVSPNMETLTKETVILHKVVNKYLAEMTVRMIMAPVFESYREQVGKVFKEATVRTGAGKDRLLRDARLFDSRLGQIDGAGNTGTYLIQLVEAKAPAPRMSEEKKVVPKTTVEEETTKDEAS</sequence>
<keyword evidence="3" id="KW-0813">Transport</keyword>
<dbReference type="GO" id="GO:0005829">
    <property type="term" value="C:cytosol"/>
    <property type="evidence" value="ECO:0007669"/>
    <property type="project" value="GOC"/>
</dbReference>
<feature type="region of interest" description="Disordered" evidence="7">
    <location>
        <begin position="547"/>
        <end position="572"/>
    </location>
</feature>
<keyword evidence="5" id="KW-0333">Golgi apparatus</keyword>
<feature type="compositionally biased region" description="Low complexity" evidence="7">
    <location>
        <begin position="182"/>
        <end position="196"/>
    </location>
</feature>
<keyword evidence="10" id="KW-1185">Reference proteome</keyword>
<organism evidence="9 10">
    <name type="scientific">Lophiostoma macrostomum CBS 122681</name>
    <dbReference type="NCBI Taxonomy" id="1314788"/>
    <lineage>
        <taxon>Eukaryota</taxon>
        <taxon>Fungi</taxon>
        <taxon>Dikarya</taxon>
        <taxon>Ascomycota</taxon>
        <taxon>Pezizomycotina</taxon>
        <taxon>Dothideomycetes</taxon>
        <taxon>Pleosporomycetidae</taxon>
        <taxon>Pleosporales</taxon>
        <taxon>Lophiostomataceae</taxon>
        <taxon>Lophiostoma</taxon>
    </lineage>
</organism>
<dbReference type="GO" id="GO:0000938">
    <property type="term" value="C:GARP complex"/>
    <property type="evidence" value="ECO:0007669"/>
    <property type="project" value="InterPro"/>
</dbReference>
<evidence type="ECO:0000256" key="3">
    <source>
        <dbReference type="ARBA" id="ARBA00022448"/>
    </source>
</evidence>
<evidence type="ECO:0000256" key="7">
    <source>
        <dbReference type="SAM" id="MobiDB-lite"/>
    </source>
</evidence>
<feature type="region of interest" description="Disordered" evidence="7">
    <location>
        <begin position="247"/>
        <end position="272"/>
    </location>
</feature>
<reference evidence="9" key="1">
    <citation type="journal article" date="2020" name="Stud. Mycol.">
        <title>101 Dothideomycetes genomes: a test case for predicting lifestyles and emergence of pathogens.</title>
        <authorList>
            <person name="Haridas S."/>
            <person name="Albert R."/>
            <person name="Binder M."/>
            <person name="Bloem J."/>
            <person name="Labutti K."/>
            <person name="Salamov A."/>
            <person name="Andreopoulos B."/>
            <person name="Baker S."/>
            <person name="Barry K."/>
            <person name="Bills G."/>
            <person name="Bluhm B."/>
            <person name="Cannon C."/>
            <person name="Castanera R."/>
            <person name="Culley D."/>
            <person name="Daum C."/>
            <person name="Ezra D."/>
            <person name="Gonzalez J."/>
            <person name="Henrissat B."/>
            <person name="Kuo A."/>
            <person name="Liang C."/>
            <person name="Lipzen A."/>
            <person name="Lutzoni F."/>
            <person name="Magnuson J."/>
            <person name="Mondo S."/>
            <person name="Nolan M."/>
            <person name="Ohm R."/>
            <person name="Pangilinan J."/>
            <person name="Park H.-J."/>
            <person name="Ramirez L."/>
            <person name="Alfaro M."/>
            <person name="Sun H."/>
            <person name="Tritt A."/>
            <person name="Yoshinaga Y."/>
            <person name="Zwiers L.-H."/>
            <person name="Turgeon B."/>
            <person name="Goodwin S."/>
            <person name="Spatafora J."/>
            <person name="Crous P."/>
            <person name="Grigoriev I."/>
        </authorList>
    </citation>
    <scope>NUCLEOTIDE SEQUENCE</scope>
    <source>
        <strain evidence="9">CBS 122681</strain>
    </source>
</reference>
<dbReference type="InterPro" id="IPR039745">
    <property type="entry name" value="Vps54"/>
</dbReference>
<feature type="compositionally biased region" description="Low complexity" evidence="7">
    <location>
        <begin position="19"/>
        <end position="30"/>
    </location>
</feature>
<feature type="domain" description="Vacuolar protein sorting-associated protein 54 C-terminal" evidence="8">
    <location>
        <begin position="830"/>
        <end position="961"/>
    </location>
</feature>
<name>A0A6A6SXR1_9PLEO</name>
<comment type="subcellular location">
    <subcellularLocation>
        <location evidence="1">Golgi apparatus</location>
        <location evidence="1">trans-Golgi network</location>
    </subcellularLocation>
</comment>
<feature type="compositionally biased region" description="Polar residues" evidence="7">
    <location>
        <begin position="557"/>
        <end position="572"/>
    </location>
</feature>
<feature type="compositionally biased region" description="Acidic residues" evidence="7">
    <location>
        <begin position="1092"/>
        <end position="1101"/>
    </location>
</feature>
<proteinExistence type="inferred from homology"/>
<dbReference type="GO" id="GO:0015031">
    <property type="term" value="P:protein transport"/>
    <property type="evidence" value="ECO:0007669"/>
    <property type="project" value="UniProtKB-KW"/>
</dbReference>
<evidence type="ECO:0000256" key="6">
    <source>
        <dbReference type="ARBA" id="ARBA00023054"/>
    </source>
</evidence>
<keyword evidence="4" id="KW-0653">Protein transport</keyword>
<dbReference type="GO" id="GO:0019905">
    <property type="term" value="F:syntaxin binding"/>
    <property type="evidence" value="ECO:0007669"/>
    <property type="project" value="TreeGrafter"/>
</dbReference>
<dbReference type="PANTHER" id="PTHR12965:SF0">
    <property type="entry name" value="VACUOLAR PROTEIN SORTING-ASSOCIATED PROTEIN 54"/>
    <property type="match status" value="1"/>
</dbReference>
<feature type="region of interest" description="Disordered" evidence="7">
    <location>
        <begin position="176"/>
        <end position="211"/>
    </location>
</feature>
<evidence type="ECO:0000256" key="2">
    <source>
        <dbReference type="ARBA" id="ARBA00009150"/>
    </source>
</evidence>
<dbReference type="GO" id="GO:0042147">
    <property type="term" value="P:retrograde transport, endosome to Golgi"/>
    <property type="evidence" value="ECO:0007669"/>
    <property type="project" value="InterPro"/>
</dbReference>
<dbReference type="AlphaFoldDB" id="A0A6A6SXR1"/>
<evidence type="ECO:0000313" key="10">
    <source>
        <dbReference type="Proteomes" id="UP000799324"/>
    </source>
</evidence>
<accession>A0A6A6SXR1</accession>
<gene>
    <name evidence="9" type="ORF">K491DRAFT_606024</name>
</gene>
<evidence type="ECO:0000256" key="1">
    <source>
        <dbReference type="ARBA" id="ARBA00004601"/>
    </source>
</evidence>
<dbReference type="Pfam" id="PF07928">
    <property type="entry name" value="Vps54"/>
    <property type="match status" value="1"/>
</dbReference>
<protein>
    <submittedName>
        <fullName evidence="9">Vps54-domain-containing protein</fullName>
    </submittedName>
</protein>
<dbReference type="Proteomes" id="UP000799324">
    <property type="component" value="Unassembled WGS sequence"/>
</dbReference>
<feature type="region of interest" description="Disordered" evidence="7">
    <location>
        <begin position="1075"/>
        <end position="1101"/>
    </location>
</feature>
<evidence type="ECO:0000259" key="8">
    <source>
        <dbReference type="Pfam" id="PF07928"/>
    </source>
</evidence>
<evidence type="ECO:0000256" key="5">
    <source>
        <dbReference type="ARBA" id="ARBA00023034"/>
    </source>
</evidence>